<dbReference type="InterPro" id="IPR038765">
    <property type="entry name" value="Papain-like_cys_pep_sf"/>
</dbReference>
<sequence>MPLEAPAYVEKLYAKLALEDGENEASTVENFSRLQERDGGFKESFGYENNGGEFVSDYAKIVGVPEGKPTGLANVGNSCYMNAALQAVSCLPFFTASVAASRRCLTKVGLFGPETTPIQCSLYELFSGQKISFPKVMGVLLSRIGESVFHEKFLECRQQDAHEFLVYFLSQMESEYDKCENFLSKKVWERIRSFNPVVSTFRFKMQQIIECKTCKTVKQLSDDQLDLKLHIPPGIIDTNGGDYSEDGITLQSLVENVLSNEKFQYSCESCGMSSAELVQCFDSFPKLLIVVLNRYGYDKSTDQEYKWHGSVGCTLVLKIRQSHALSRLSACSQHCARQKIRTCIGAVVPEKPQLTALYGEDFGGKKHDTIRRTLSSSVLESRTVNPDAKSQKRKGNVDAKHSLSDLKKSKMESPCKLAQQGSSYSGSEELSDEEDDNCVEVIGDKDTELLPARIPTDAFRKRACALLGLKPAKKNVFDNEGEAVWVHRTCPPAYTYSVIADGNCLFRALSFYVTGGNERFHTAVRARIATFQKKYGDKFRLLYGMSLSEWNNYVEDISTEGVWGSDKELHAVATMLDADVWTFYRGRWLVYRPSYLFLRLYSLLDGAVKSGTDAVRDSIYLVNDREHYDPVIDVIDIMYAILGIKEVIFGFTVTTTKCSRFLKVLLWRGLALQDTFTSSRSLVQMRDIINYYLDPFNRKSRTAPKIFHGVLQLISNFVP</sequence>
<evidence type="ECO:0000313" key="5">
    <source>
        <dbReference type="EMBL" id="VDD88258.1"/>
    </source>
</evidence>
<evidence type="ECO:0000259" key="3">
    <source>
        <dbReference type="PROSITE" id="PS50235"/>
    </source>
</evidence>
<name>A0A158QA01_ENTVE</name>
<dbReference type="Pfam" id="PF00443">
    <property type="entry name" value="UCH"/>
    <property type="match status" value="1"/>
</dbReference>
<keyword evidence="6" id="KW-1185">Reference proteome</keyword>
<evidence type="ECO:0000313" key="6">
    <source>
        <dbReference type="Proteomes" id="UP000274131"/>
    </source>
</evidence>
<evidence type="ECO:0000259" key="4">
    <source>
        <dbReference type="PROSITE" id="PS50802"/>
    </source>
</evidence>
<evidence type="ECO:0000313" key="7">
    <source>
        <dbReference type="WBParaSite" id="EVEC_0000369301-mRNA-1"/>
    </source>
</evidence>
<gene>
    <name evidence="5" type="ORF">EVEC_LOCUS3401</name>
</gene>
<feature type="region of interest" description="Disordered" evidence="2">
    <location>
        <begin position="380"/>
        <end position="436"/>
    </location>
</feature>
<feature type="domain" description="USP" evidence="3">
    <location>
        <begin position="70"/>
        <end position="383"/>
    </location>
</feature>
<dbReference type="OrthoDB" id="5813749at2759"/>
<dbReference type="CDD" id="cd02257">
    <property type="entry name" value="Peptidase_C19"/>
    <property type="match status" value="1"/>
</dbReference>
<dbReference type="CDD" id="cd22755">
    <property type="entry name" value="OTU_CeDUB-like"/>
    <property type="match status" value="1"/>
</dbReference>
<dbReference type="Gene3D" id="3.90.70.80">
    <property type="match status" value="1"/>
</dbReference>
<dbReference type="STRING" id="51028.A0A158QA01"/>
<dbReference type="EMBL" id="UXUI01007587">
    <property type="protein sequence ID" value="VDD88258.1"/>
    <property type="molecule type" value="Genomic_DNA"/>
</dbReference>
<dbReference type="Gene3D" id="3.90.70.10">
    <property type="entry name" value="Cysteine proteinases"/>
    <property type="match status" value="1"/>
</dbReference>
<dbReference type="InterPro" id="IPR018200">
    <property type="entry name" value="USP_CS"/>
</dbReference>
<dbReference type="Proteomes" id="UP000274131">
    <property type="component" value="Unassembled WGS sequence"/>
</dbReference>
<organism evidence="7">
    <name type="scientific">Enterobius vermicularis</name>
    <name type="common">Human pinworm</name>
    <dbReference type="NCBI Taxonomy" id="51028"/>
    <lineage>
        <taxon>Eukaryota</taxon>
        <taxon>Metazoa</taxon>
        <taxon>Ecdysozoa</taxon>
        <taxon>Nematoda</taxon>
        <taxon>Chromadorea</taxon>
        <taxon>Rhabditida</taxon>
        <taxon>Spirurina</taxon>
        <taxon>Oxyuridomorpha</taxon>
        <taxon>Oxyuroidea</taxon>
        <taxon>Oxyuridae</taxon>
        <taxon>Enterobius</taxon>
    </lineage>
</organism>
<dbReference type="WBParaSite" id="EVEC_0000369301-mRNA-1">
    <property type="protein sequence ID" value="EVEC_0000369301-mRNA-1"/>
    <property type="gene ID" value="EVEC_0000369301"/>
</dbReference>
<dbReference type="PROSITE" id="PS00972">
    <property type="entry name" value="USP_1"/>
    <property type="match status" value="1"/>
</dbReference>
<dbReference type="AlphaFoldDB" id="A0A158QA01"/>
<accession>A0A158QA01</accession>
<dbReference type="GO" id="GO:0005829">
    <property type="term" value="C:cytosol"/>
    <property type="evidence" value="ECO:0007669"/>
    <property type="project" value="TreeGrafter"/>
</dbReference>
<dbReference type="SUPFAM" id="SSF54001">
    <property type="entry name" value="Cysteine proteinases"/>
    <property type="match status" value="2"/>
</dbReference>
<dbReference type="GO" id="GO:0005634">
    <property type="term" value="C:nucleus"/>
    <property type="evidence" value="ECO:0007669"/>
    <property type="project" value="TreeGrafter"/>
</dbReference>
<reference evidence="5 6" key="2">
    <citation type="submission" date="2018-10" db="EMBL/GenBank/DDBJ databases">
        <authorList>
            <consortium name="Pathogen Informatics"/>
        </authorList>
    </citation>
    <scope>NUCLEOTIDE SEQUENCE [LARGE SCALE GENOMIC DNA]</scope>
</reference>
<evidence type="ECO:0000256" key="2">
    <source>
        <dbReference type="SAM" id="MobiDB-lite"/>
    </source>
</evidence>
<dbReference type="InterPro" id="IPR001394">
    <property type="entry name" value="Peptidase_C19_UCH"/>
</dbReference>
<dbReference type="InterPro" id="IPR050164">
    <property type="entry name" value="Peptidase_C19"/>
</dbReference>
<reference evidence="7" key="1">
    <citation type="submission" date="2016-04" db="UniProtKB">
        <authorList>
            <consortium name="WormBaseParasite"/>
        </authorList>
    </citation>
    <scope>IDENTIFICATION</scope>
</reference>
<dbReference type="Pfam" id="PF02338">
    <property type="entry name" value="OTU"/>
    <property type="match status" value="1"/>
</dbReference>
<dbReference type="InterPro" id="IPR028889">
    <property type="entry name" value="USP"/>
</dbReference>
<dbReference type="GO" id="GO:0004843">
    <property type="term" value="F:cysteine-type deubiquitinase activity"/>
    <property type="evidence" value="ECO:0007669"/>
    <property type="project" value="InterPro"/>
</dbReference>
<dbReference type="PANTHER" id="PTHR24006">
    <property type="entry name" value="UBIQUITIN CARBOXYL-TERMINAL HYDROLASE"/>
    <property type="match status" value="1"/>
</dbReference>
<evidence type="ECO:0000256" key="1">
    <source>
        <dbReference type="ARBA" id="ARBA00009085"/>
    </source>
</evidence>
<dbReference type="InterPro" id="IPR003323">
    <property type="entry name" value="OTU_dom"/>
</dbReference>
<feature type="domain" description="OTU" evidence="4">
    <location>
        <begin position="493"/>
        <end position="634"/>
    </location>
</feature>
<dbReference type="PROSITE" id="PS50235">
    <property type="entry name" value="USP_3"/>
    <property type="match status" value="1"/>
</dbReference>
<feature type="compositionally biased region" description="Basic and acidic residues" evidence="2">
    <location>
        <begin position="395"/>
        <end position="413"/>
    </location>
</feature>
<dbReference type="GO" id="GO:0016579">
    <property type="term" value="P:protein deubiquitination"/>
    <property type="evidence" value="ECO:0007669"/>
    <property type="project" value="InterPro"/>
</dbReference>
<protein>
    <submittedName>
        <fullName evidence="7">Ubiquitinyl hydrolase 1</fullName>
    </submittedName>
</protein>
<dbReference type="PROSITE" id="PS50802">
    <property type="entry name" value="OTU"/>
    <property type="match status" value="1"/>
</dbReference>
<proteinExistence type="inferred from homology"/>
<comment type="similarity">
    <text evidence="1">Belongs to the peptidase C19 family.</text>
</comment>